<feature type="domain" description="Zn(2)-C6 fungal-type" evidence="3">
    <location>
        <begin position="15"/>
        <end position="44"/>
    </location>
</feature>
<dbReference type="RefSeq" id="XP_033451491.1">
    <property type="nucleotide sequence ID" value="XM_033589491.1"/>
</dbReference>
<feature type="region of interest" description="Disordered" evidence="2">
    <location>
        <begin position="53"/>
        <end position="105"/>
    </location>
</feature>
<dbReference type="SMART" id="SM00066">
    <property type="entry name" value="GAL4"/>
    <property type="match status" value="1"/>
</dbReference>
<dbReference type="OrthoDB" id="2123952at2759"/>
<dbReference type="Gene3D" id="4.10.240.10">
    <property type="entry name" value="Zn(2)-C6 fungal-type DNA-binding domain"/>
    <property type="match status" value="1"/>
</dbReference>
<feature type="region of interest" description="Disordered" evidence="2">
    <location>
        <begin position="423"/>
        <end position="445"/>
    </location>
</feature>
<dbReference type="InterPro" id="IPR001138">
    <property type="entry name" value="Zn2Cys6_DnaBD"/>
</dbReference>
<accession>A0A6A5RUS2</accession>
<protein>
    <recommendedName>
        <fullName evidence="3">Zn(2)-C6 fungal-type domain-containing protein</fullName>
    </recommendedName>
</protein>
<name>A0A6A5RUS2_9PLEO</name>
<dbReference type="PANTHER" id="PTHR47431:SF5">
    <property type="entry name" value="ZN(II)2CYS6 TRANSCRIPTION FACTOR (EUROFUNG)"/>
    <property type="match status" value="1"/>
</dbReference>
<evidence type="ECO:0000313" key="4">
    <source>
        <dbReference type="EMBL" id="KAF1931243.1"/>
    </source>
</evidence>
<reference evidence="4" key="1">
    <citation type="journal article" date="2020" name="Stud. Mycol.">
        <title>101 Dothideomycetes genomes: a test case for predicting lifestyles and emergence of pathogens.</title>
        <authorList>
            <person name="Haridas S."/>
            <person name="Albert R."/>
            <person name="Binder M."/>
            <person name="Bloem J."/>
            <person name="Labutti K."/>
            <person name="Salamov A."/>
            <person name="Andreopoulos B."/>
            <person name="Baker S."/>
            <person name="Barry K."/>
            <person name="Bills G."/>
            <person name="Bluhm B."/>
            <person name="Cannon C."/>
            <person name="Castanera R."/>
            <person name="Culley D."/>
            <person name="Daum C."/>
            <person name="Ezra D."/>
            <person name="Gonzalez J."/>
            <person name="Henrissat B."/>
            <person name="Kuo A."/>
            <person name="Liang C."/>
            <person name="Lipzen A."/>
            <person name="Lutzoni F."/>
            <person name="Magnuson J."/>
            <person name="Mondo S."/>
            <person name="Nolan M."/>
            <person name="Ohm R."/>
            <person name="Pangilinan J."/>
            <person name="Park H.-J."/>
            <person name="Ramirez L."/>
            <person name="Alfaro M."/>
            <person name="Sun H."/>
            <person name="Tritt A."/>
            <person name="Yoshinaga Y."/>
            <person name="Zwiers L.-H."/>
            <person name="Turgeon B."/>
            <person name="Goodwin S."/>
            <person name="Spatafora J."/>
            <person name="Crous P."/>
            <person name="Grigoriev I."/>
        </authorList>
    </citation>
    <scope>NUCLEOTIDE SEQUENCE</scope>
    <source>
        <strain evidence="4">CBS 183.55</strain>
    </source>
</reference>
<keyword evidence="1" id="KW-0539">Nucleus</keyword>
<dbReference type="GeneID" id="54347138"/>
<dbReference type="PROSITE" id="PS50048">
    <property type="entry name" value="ZN2_CY6_FUNGAL_2"/>
    <property type="match status" value="1"/>
</dbReference>
<evidence type="ECO:0000256" key="2">
    <source>
        <dbReference type="SAM" id="MobiDB-lite"/>
    </source>
</evidence>
<evidence type="ECO:0000256" key="1">
    <source>
        <dbReference type="ARBA" id="ARBA00023242"/>
    </source>
</evidence>
<sequence>MHPRRRLEVPPVKAACLACRASKARCNGQNPCNRCSVNGKVCKFIPSQRGRVVRAPVTPPSTHKSSESPASIEGPEGDGPYKRPRLSSGPRGPLHQRSGDGSTNIRIHTNGQALIDAYYLLIHPCYPVLPPPVATIADKEQAQSVQEPEFTRSPLAHAIAALVALVPKGTCRDRIARHDYAEHCSDLALRAIDWDMDAPEPLLRNRFHHDVPVHLESTIANFLVAVYEYNYRGSMMRARTRMASVITMAMDLGLHGINIDTTADSECKRRAWSMILFFANKLSIIHHLPPLMTIGDPRFKTPPPTLSIVPEPWEAILGAQDILLISQARPPSPKELEALDATVSTYIQNLDRPPTGREPIDAEGLAAHNWWAVGRIVVHSARIRLHRPSAFADIPAFVNKHCDMTALQDAKHFPIPTTNCHELPSPESLADSPKTNEWPDAEATGPFSARGSADICLKSAFIVLRMFRYLTEVLVDRHLQMPGTYGASEDERRAIKASVPITMPLMACSAMQACYVMIMTLYKVKFTLIADQTSEDSTLKSDLSFQDTERLVEELRHGVRDSLHMLQKYGTEFAHVGPMYEELKMVHQVAFLDV</sequence>
<dbReference type="CDD" id="cd00067">
    <property type="entry name" value="GAL4"/>
    <property type="match status" value="1"/>
</dbReference>
<proteinExistence type="predicted"/>
<dbReference type="PANTHER" id="PTHR47431">
    <property type="entry name" value="ZN(II)2CYS6 TRANSCRIPTION FACTOR (EUROFUNG)-RELATED"/>
    <property type="match status" value="1"/>
</dbReference>
<dbReference type="GO" id="GO:0000981">
    <property type="term" value="F:DNA-binding transcription factor activity, RNA polymerase II-specific"/>
    <property type="evidence" value="ECO:0007669"/>
    <property type="project" value="InterPro"/>
</dbReference>
<gene>
    <name evidence="4" type="ORF">M421DRAFT_342453</name>
</gene>
<dbReference type="InterPro" id="IPR036864">
    <property type="entry name" value="Zn2-C6_fun-type_DNA-bd_sf"/>
</dbReference>
<evidence type="ECO:0000259" key="3">
    <source>
        <dbReference type="PROSITE" id="PS50048"/>
    </source>
</evidence>
<dbReference type="AlphaFoldDB" id="A0A6A5RUS2"/>
<dbReference type="GO" id="GO:0008270">
    <property type="term" value="F:zinc ion binding"/>
    <property type="evidence" value="ECO:0007669"/>
    <property type="project" value="InterPro"/>
</dbReference>
<dbReference type="SUPFAM" id="SSF57701">
    <property type="entry name" value="Zn2/Cys6 DNA-binding domain"/>
    <property type="match status" value="1"/>
</dbReference>
<dbReference type="CDD" id="cd12148">
    <property type="entry name" value="fungal_TF_MHR"/>
    <property type="match status" value="1"/>
</dbReference>
<dbReference type="Proteomes" id="UP000800082">
    <property type="component" value="Unassembled WGS sequence"/>
</dbReference>
<dbReference type="PROSITE" id="PS00463">
    <property type="entry name" value="ZN2_CY6_FUNGAL_1"/>
    <property type="match status" value="1"/>
</dbReference>
<keyword evidence="5" id="KW-1185">Reference proteome</keyword>
<feature type="compositionally biased region" description="Polar residues" evidence="2">
    <location>
        <begin position="60"/>
        <end position="69"/>
    </location>
</feature>
<evidence type="ECO:0000313" key="5">
    <source>
        <dbReference type="Proteomes" id="UP000800082"/>
    </source>
</evidence>
<dbReference type="Pfam" id="PF00172">
    <property type="entry name" value="Zn_clus"/>
    <property type="match status" value="1"/>
</dbReference>
<dbReference type="EMBL" id="ML978961">
    <property type="protein sequence ID" value="KAF1931243.1"/>
    <property type="molecule type" value="Genomic_DNA"/>
</dbReference>
<organism evidence="4 5">
    <name type="scientific">Didymella exigua CBS 183.55</name>
    <dbReference type="NCBI Taxonomy" id="1150837"/>
    <lineage>
        <taxon>Eukaryota</taxon>
        <taxon>Fungi</taxon>
        <taxon>Dikarya</taxon>
        <taxon>Ascomycota</taxon>
        <taxon>Pezizomycotina</taxon>
        <taxon>Dothideomycetes</taxon>
        <taxon>Pleosporomycetidae</taxon>
        <taxon>Pleosporales</taxon>
        <taxon>Pleosporineae</taxon>
        <taxon>Didymellaceae</taxon>
        <taxon>Didymella</taxon>
    </lineage>
</organism>